<protein>
    <recommendedName>
        <fullName evidence="1">Resolvase/invertase-type recombinase catalytic domain-containing protein</fullName>
    </recommendedName>
</protein>
<sequence>MERLAPGDTIVVSELSRLGRSLGEMVRIVEQLKEKDVALIAIKQGINTRSDSDMASKCIIYLSGMFAELERDFLSQRTKMVWREPRRRARSLVVRKEVLANRKWIIESMRLNNLLN</sequence>
<evidence type="ECO:0000313" key="3">
    <source>
        <dbReference type="Proteomes" id="UP000009071"/>
    </source>
</evidence>
<reference evidence="2 3" key="1">
    <citation type="journal article" date="2009" name="Genome Res.">
        <title>Whole genome sequence of Desulfovibrio magneticus strain RS-1 revealed common gene clusters in magnetotactic bacteria.</title>
        <authorList>
            <person name="Nakazawa H."/>
            <person name="Arakaki A."/>
            <person name="Narita-Yamada S."/>
            <person name="Yashiro I."/>
            <person name="Jinno K."/>
            <person name="Aoki N."/>
            <person name="Tsuruyama A."/>
            <person name="Okamura Y."/>
            <person name="Tanikawa S."/>
            <person name="Fujita N."/>
            <person name="Takeyama H."/>
            <person name="Matsunaga T."/>
        </authorList>
    </citation>
    <scope>NUCLEOTIDE SEQUENCE [LARGE SCALE GENOMIC DNA]</scope>
    <source>
        <strain evidence="3">ATCC 700980 / DSM 13731 / RS-1</strain>
    </source>
</reference>
<dbReference type="HOGENOM" id="CLU_2092870_0_0_7"/>
<dbReference type="STRING" id="573370.DMR_36390"/>
<name>C4XM02_SOLM1</name>
<dbReference type="InterPro" id="IPR006119">
    <property type="entry name" value="Resolv_N"/>
</dbReference>
<dbReference type="GO" id="GO:0000150">
    <property type="term" value="F:DNA strand exchange activity"/>
    <property type="evidence" value="ECO:0007669"/>
    <property type="project" value="InterPro"/>
</dbReference>
<dbReference type="InterPro" id="IPR036162">
    <property type="entry name" value="Resolvase-like_N_sf"/>
</dbReference>
<dbReference type="PANTHER" id="PTHR30461:SF19">
    <property type="entry name" value="SITE-SPECIFIC RECOMBINASE RESOLVASE FAMILY"/>
    <property type="match status" value="1"/>
</dbReference>
<dbReference type="CDD" id="cd03768">
    <property type="entry name" value="SR_ResInv"/>
    <property type="match status" value="1"/>
</dbReference>
<dbReference type="Proteomes" id="UP000009071">
    <property type="component" value="Chromosome"/>
</dbReference>
<dbReference type="AlphaFoldDB" id="C4XM02"/>
<dbReference type="InterPro" id="IPR050639">
    <property type="entry name" value="SSR_resolvase"/>
</dbReference>
<dbReference type="Gene3D" id="3.40.50.1390">
    <property type="entry name" value="Resolvase, N-terminal catalytic domain"/>
    <property type="match status" value="1"/>
</dbReference>
<accession>C4XM02</accession>
<organism evidence="2 3">
    <name type="scientific">Solidesulfovibrio magneticus (strain ATCC 700980 / DSM 13731 / RS-1)</name>
    <name type="common">Desulfovibrio magneticus</name>
    <dbReference type="NCBI Taxonomy" id="573370"/>
    <lineage>
        <taxon>Bacteria</taxon>
        <taxon>Pseudomonadati</taxon>
        <taxon>Thermodesulfobacteriota</taxon>
        <taxon>Desulfovibrionia</taxon>
        <taxon>Desulfovibrionales</taxon>
        <taxon>Desulfovibrionaceae</taxon>
        <taxon>Solidesulfovibrio</taxon>
    </lineage>
</organism>
<feature type="domain" description="Resolvase/invertase-type recombinase catalytic" evidence="1">
    <location>
        <begin position="1"/>
        <end position="89"/>
    </location>
</feature>
<dbReference type="SUPFAM" id="SSF53041">
    <property type="entry name" value="Resolvase-like"/>
    <property type="match status" value="1"/>
</dbReference>
<evidence type="ECO:0000259" key="1">
    <source>
        <dbReference type="PROSITE" id="PS51736"/>
    </source>
</evidence>
<keyword evidence="3" id="KW-1185">Reference proteome</keyword>
<dbReference type="eggNOG" id="COG1961">
    <property type="taxonomic scope" value="Bacteria"/>
</dbReference>
<dbReference type="Pfam" id="PF00239">
    <property type="entry name" value="Resolvase"/>
    <property type="match status" value="1"/>
</dbReference>
<proteinExistence type="predicted"/>
<dbReference type="PROSITE" id="PS51736">
    <property type="entry name" value="RECOMBINASES_3"/>
    <property type="match status" value="1"/>
</dbReference>
<dbReference type="EMBL" id="AP010904">
    <property type="protein sequence ID" value="BAH77130.1"/>
    <property type="molecule type" value="Genomic_DNA"/>
</dbReference>
<gene>
    <name evidence="2" type="ordered locus">DMR_36390</name>
</gene>
<evidence type="ECO:0000313" key="2">
    <source>
        <dbReference type="EMBL" id="BAH77130.1"/>
    </source>
</evidence>
<dbReference type="KEGG" id="dma:DMR_36390"/>
<dbReference type="GO" id="GO:0003677">
    <property type="term" value="F:DNA binding"/>
    <property type="evidence" value="ECO:0007669"/>
    <property type="project" value="InterPro"/>
</dbReference>
<dbReference type="PANTHER" id="PTHR30461">
    <property type="entry name" value="DNA-INVERTASE FROM LAMBDOID PROPHAGE"/>
    <property type="match status" value="1"/>
</dbReference>